<keyword evidence="9" id="KW-0862">Zinc</keyword>
<dbReference type="InterPro" id="IPR050185">
    <property type="entry name" value="Ub_carboxyl-term_hydrolase"/>
</dbReference>
<dbReference type="Pfam" id="PF00443">
    <property type="entry name" value="UCH"/>
    <property type="match status" value="1"/>
</dbReference>
<evidence type="ECO:0000256" key="8">
    <source>
        <dbReference type="ARBA" id="ARBA00022807"/>
    </source>
</evidence>
<comment type="similarity">
    <text evidence="13">Belongs to the peptidase C19 family. UBP8 subfamily.</text>
</comment>
<dbReference type="PROSITE" id="PS50271">
    <property type="entry name" value="ZF_UBP"/>
    <property type="match status" value="1"/>
</dbReference>
<evidence type="ECO:0000256" key="12">
    <source>
        <dbReference type="ARBA" id="ARBA00023242"/>
    </source>
</evidence>
<keyword evidence="12" id="KW-0539">Nucleus</keyword>
<keyword evidence="5 14" id="KW-0863">Zinc-finger</keyword>
<gene>
    <name evidence="20" type="primary">LOC101857944</name>
</gene>
<evidence type="ECO:0000256" key="2">
    <source>
        <dbReference type="ARBA" id="ARBA00004123"/>
    </source>
</evidence>
<sequence>MSFNGCQHLQTYKEATGTTTYRIIYSCFVSCSTADARRRKAELSKCVECKEAKPRLHACLSCIYFGCYDKRHIHAHAQDKKHHIGIDLSYGTIYCFVCEDYVYDSELEEIAKAQRRRATLSLGLKQRFFPWEPTEEELILLRCNPKRRRVTEASHIGLRGLINLGNTCFMNCILQSLAHTPILRDYFMADKHTCQKNDDSQQCLVCEMARLYQEVYSGLRTPYIPYKLLHLVWTNARHLAGYEQQDAHEFLIAALDVLHRHCKEMNGVSDSNPHHCNCIIDRIFTGGLQSDVTCKRCNNVSTTIDPIWDISLDLGPGSIHSSHLIPPAATAAVGDVANSTSFSSAASESTNSPSTGFTNSPGNYEPTSLVECLKRFTKTEHLGNSAKIKCSKCHSYQESTKQLTMKKLPIVACFHLKRFEHSTGYHKKISTFVSFPEELDMTPFMSSSRNHNNGYSSQVIHSTPAPHMSCDNKYSLFAVVNHYGTIESGHYTCYIRSSKEKWFRCEDHLIKRATAGEVLNSEGYLLFYHKQILEYE</sequence>
<evidence type="ECO:0000259" key="17">
    <source>
        <dbReference type="PROSITE" id="PS50235"/>
    </source>
</evidence>
<keyword evidence="3 15" id="KW-0645">Protease</keyword>
<keyword evidence="8 15" id="KW-0788">Thiol protease</keyword>
<evidence type="ECO:0000256" key="9">
    <source>
        <dbReference type="ARBA" id="ARBA00022833"/>
    </source>
</evidence>
<dbReference type="PANTHER" id="PTHR21646">
    <property type="entry name" value="UBIQUITIN CARBOXYL-TERMINAL HYDROLASE"/>
    <property type="match status" value="1"/>
</dbReference>
<dbReference type="PROSITE" id="PS50235">
    <property type="entry name" value="USP_3"/>
    <property type="match status" value="1"/>
</dbReference>
<evidence type="ECO:0000256" key="5">
    <source>
        <dbReference type="ARBA" id="ARBA00022771"/>
    </source>
</evidence>
<dbReference type="InterPro" id="IPR001607">
    <property type="entry name" value="Znf_UBP"/>
</dbReference>
<dbReference type="EC" id="3.4.19.12" evidence="15"/>
<keyword evidence="10" id="KW-0805">Transcription regulation</keyword>
<keyword evidence="7 15" id="KW-0378">Hydrolase</keyword>
<keyword evidence="11" id="KW-0804">Transcription</keyword>
<evidence type="ECO:0000256" key="16">
    <source>
        <dbReference type="SAM" id="MobiDB-lite"/>
    </source>
</evidence>
<evidence type="ECO:0000256" key="10">
    <source>
        <dbReference type="ARBA" id="ARBA00023015"/>
    </source>
</evidence>
<feature type="region of interest" description="Disordered" evidence="16">
    <location>
        <begin position="343"/>
        <end position="362"/>
    </location>
</feature>
<evidence type="ECO:0000256" key="1">
    <source>
        <dbReference type="ARBA" id="ARBA00000707"/>
    </source>
</evidence>
<dbReference type="Gene3D" id="3.30.40.10">
    <property type="entry name" value="Zinc/RING finger domain, C3HC4 (zinc finger)"/>
    <property type="match status" value="1"/>
</dbReference>
<evidence type="ECO:0000256" key="6">
    <source>
        <dbReference type="ARBA" id="ARBA00022786"/>
    </source>
</evidence>
<name>A0ABM0JLI6_APLCA</name>
<feature type="domain" description="UBP-type" evidence="18">
    <location>
        <begin position="4"/>
        <end position="121"/>
    </location>
</feature>
<dbReference type="SUPFAM" id="SSF57850">
    <property type="entry name" value="RING/U-box"/>
    <property type="match status" value="1"/>
</dbReference>
<evidence type="ECO:0000313" key="19">
    <source>
        <dbReference type="Proteomes" id="UP000694888"/>
    </source>
</evidence>
<dbReference type="InterPro" id="IPR013083">
    <property type="entry name" value="Znf_RING/FYVE/PHD"/>
</dbReference>
<dbReference type="RefSeq" id="XP_005096528.1">
    <property type="nucleotide sequence ID" value="XM_005096471.3"/>
</dbReference>
<evidence type="ECO:0000256" key="14">
    <source>
        <dbReference type="PROSITE-ProRule" id="PRU00502"/>
    </source>
</evidence>
<protein>
    <recommendedName>
        <fullName evidence="15">Ubiquitin carboxyl-terminal hydrolase</fullName>
        <ecNumber evidence="15">3.4.19.12</ecNumber>
    </recommendedName>
</protein>
<comment type="catalytic activity">
    <reaction evidence="1 15">
        <text>Thiol-dependent hydrolysis of ester, thioester, amide, peptide and isopeptide bonds formed by the C-terminal Gly of ubiquitin (a 76-residue protein attached to proteins as an intracellular targeting signal).</text>
        <dbReference type="EC" id="3.4.19.12"/>
    </reaction>
</comment>
<dbReference type="InterPro" id="IPR038765">
    <property type="entry name" value="Papain-like_cys_pep_sf"/>
</dbReference>
<dbReference type="InterPro" id="IPR001394">
    <property type="entry name" value="Peptidase_C19_UCH"/>
</dbReference>
<dbReference type="GO" id="GO:0016787">
    <property type="term" value="F:hydrolase activity"/>
    <property type="evidence" value="ECO:0007669"/>
    <property type="project" value="UniProtKB-KW"/>
</dbReference>
<proteinExistence type="inferred from homology"/>
<dbReference type="Gene3D" id="3.90.70.10">
    <property type="entry name" value="Cysteine proteinases"/>
    <property type="match status" value="1"/>
</dbReference>
<dbReference type="Pfam" id="PF02148">
    <property type="entry name" value="zf-UBP"/>
    <property type="match status" value="1"/>
</dbReference>
<feature type="domain" description="USP" evidence="17">
    <location>
        <begin position="159"/>
        <end position="531"/>
    </location>
</feature>
<evidence type="ECO:0000256" key="15">
    <source>
        <dbReference type="RuleBase" id="RU366025"/>
    </source>
</evidence>
<organism evidence="19 20">
    <name type="scientific">Aplysia californica</name>
    <name type="common">California sea hare</name>
    <dbReference type="NCBI Taxonomy" id="6500"/>
    <lineage>
        <taxon>Eukaryota</taxon>
        <taxon>Metazoa</taxon>
        <taxon>Spiralia</taxon>
        <taxon>Lophotrochozoa</taxon>
        <taxon>Mollusca</taxon>
        <taxon>Gastropoda</taxon>
        <taxon>Heterobranchia</taxon>
        <taxon>Euthyneura</taxon>
        <taxon>Tectipleura</taxon>
        <taxon>Aplysiida</taxon>
        <taxon>Aplysioidea</taxon>
        <taxon>Aplysiidae</taxon>
        <taxon>Aplysia</taxon>
    </lineage>
</organism>
<dbReference type="PANTHER" id="PTHR21646:SF33">
    <property type="entry name" value="UBIQUITIN CARBOXYL-TERMINAL HYDROLASE 22"/>
    <property type="match status" value="1"/>
</dbReference>
<dbReference type="CDD" id="cd02660">
    <property type="entry name" value="Peptidase_C19D"/>
    <property type="match status" value="1"/>
</dbReference>
<feature type="compositionally biased region" description="Low complexity" evidence="16">
    <location>
        <begin position="343"/>
        <end position="355"/>
    </location>
</feature>
<keyword evidence="19" id="KW-1185">Reference proteome</keyword>
<evidence type="ECO:0000313" key="20">
    <source>
        <dbReference type="RefSeq" id="XP_005096528.1"/>
    </source>
</evidence>
<dbReference type="PROSITE" id="PS00973">
    <property type="entry name" value="USP_2"/>
    <property type="match status" value="1"/>
</dbReference>
<reference evidence="20" key="1">
    <citation type="submission" date="2025-08" db="UniProtKB">
        <authorList>
            <consortium name="RefSeq"/>
        </authorList>
    </citation>
    <scope>IDENTIFICATION</scope>
</reference>
<dbReference type="PROSITE" id="PS00972">
    <property type="entry name" value="USP_1"/>
    <property type="match status" value="1"/>
</dbReference>
<keyword evidence="4" id="KW-0479">Metal-binding</keyword>
<keyword evidence="6 15" id="KW-0833">Ubl conjugation pathway</keyword>
<dbReference type="GeneID" id="101857944"/>
<evidence type="ECO:0000256" key="7">
    <source>
        <dbReference type="ARBA" id="ARBA00022801"/>
    </source>
</evidence>
<evidence type="ECO:0000256" key="11">
    <source>
        <dbReference type="ARBA" id="ARBA00023163"/>
    </source>
</evidence>
<dbReference type="SUPFAM" id="SSF54001">
    <property type="entry name" value="Cysteine proteinases"/>
    <property type="match status" value="1"/>
</dbReference>
<evidence type="ECO:0000256" key="4">
    <source>
        <dbReference type="ARBA" id="ARBA00022723"/>
    </source>
</evidence>
<dbReference type="InterPro" id="IPR018200">
    <property type="entry name" value="USP_CS"/>
</dbReference>
<accession>A0ABM0JLI6</accession>
<comment type="subcellular location">
    <subcellularLocation>
        <location evidence="2">Nucleus</location>
    </subcellularLocation>
</comment>
<evidence type="ECO:0000256" key="13">
    <source>
        <dbReference type="ARBA" id="ARBA00038490"/>
    </source>
</evidence>
<evidence type="ECO:0000256" key="3">
    <source>
        <dbReference type="ARBA" id="ARBA00022670"/>
    </source>
</evidence>
<dbReference type="Proteomes" id="UP000694888">
    <property type="component" value="Unplaced"/>
</dbReference>
<dbReference type="InterPro" id="IPR028889">
    <property type="entry name" value="USP"/>
</dbReference>
<evidence type="ECO:0000259" key="18">
    <source>
        <dbReference type="PROSITE" id="PS50271"/>
    </source>
</evidence>